<keyword evidence="3" id="KW-1185">Reference proteome</keyword>
<name>A0A0S4QF32_9ACTN</name>
<dbReference type="InterPro" id="IPR013096">
    <property type="entry name" value="Cupin_2"/>
</dbReference>
<dbReference type="AlphaFoldDB" id="A0A0S4QF32"/>
<dbReference type="PANTHER" id="PTHR36440">
    <property type="entry name" value="PUTATIVE (AFU_ORTHOLOGUE AFUA_8G07350)-RELATED"/>
    <property type="match status" value="1"/>
</dbReference>
<dbReference type="Proteomes" id="UP000198802">
    <property type="component" value="Unassembled WGS sequence"/>
</dbReference>
<dbReference type="Gene3D" id="2.60.120.10">
    <property type="entry name" value="Jelly Rolls"/>
    <property type="match status" value="1"/>
</dbReference>
<evidence type="ECO:0000313" key="2">
    <source>
        <dbReference type="EMBL" id="CUU54083.1"/>
    </source>
</evidence>
<evidence type="ECO:0000259" key="1">
    <source>
        <dbReference type="Pfam" id="PF07883"/>
    </source>
</evidence>
<dbReference type="EMBL" id="FAOZ01000002">
    <property type="protein sequence ID" value="CUU54083.1"/>
    <property type="molecule type" value="Genomic_DNA"/>
</dbReference>
<accession>A0A0S4QF32</accession>
<sequence length="163" mass="17856">MPDDRFIMLGDAQTRPGRVPLPPAFAVKARTEDTAGSFSLLEVSVAADIPRHVHLHADECIYVLEGVLGVDFEDRTYTASAGMFTLLPRGVPHALRRISTPPPRVLQISSPGGWERYLEDLFEAGPTVLTDGVLDPAKINPIAARHGIRYEERPWCATPDTDG</sequence>
<protein>
    <submittedName>
        <fullName evidence="2">Cupin domain-containing protein</fullName>
    </submittedName>
</protein>
<dbReference type="SUPFAM" id="SSF51182">
    <property type="entry name" value="RmlC-like cupins"/>
    <property type="match status" value="1"/>
</dbReference>
<reference evidence="3" key="1">
    <citation type="submission" date="2015-11" db="EMBL/GenBank/DDBJ databases">
        <authorList>
            <person name="Varghese N."/>
        </authorList>
    </citation>
    <scope>NUCLEOTIDE SEQUENCE [LARGE SCALE GENOMIC DNA]</scope>
    <source>
        <strain evidence="3">DSM 45899</strain>
    </source>
</reference>
<organism evidence="2 3">
    <name type="scientific">Parafrankia irregularis</name>
    <dbReference type="NCBI Taxonomy" id="795642"/>
    <lineage>
        <taxon>Bacteria</taxon>
        <taxon>Bacillati</taxon>
        <taxon>Actinomycetota</taxon>
        <taxon>Actinomycetes</taxon>
        <taxon>Frankiales</taxon>
        <taxon>Frankiaceae</taxon>
        <taxon>Parafrankia</taxon>
    </lineage>
</organism>
<evidence type="ECO:0000313" key="3">
    <source>
        <dbReference type="Proteomes" id="UP000198802"/>
    </source>
</evidence>
<dbReference type="InterPro" id="IPR053146">
    <property type="entry name" value="QDO-like"/>
</dbReference>
<dbReference type="InterPro" id="IPR011051">
    <property type="entry name" value="RmlC_Cupin_sf"/>
</dbReference>
<feature type="domain" description="Cupin type-2" evidence="1">
    <location>
        <begin position="42"/>
        <end position="106"/>
    </location>
</feature>
<dbReference type="Pfam" id="PF07883">
    <property type="entry name" value="Cupin_2"/>
    <property type="match status" value="1"/>
</dbReference>
<dbReference type="RefSeq" id="WP_091271324.1">
    <property type="nucleotide sequence ID" value="NZ_FAOZ01000002.1"/>
</dbReference>
<dbReference type="InterPro" id="IPR014710">
    <property type="entry name" value="RmlC-like_jellyroll"/>
</dbReference>
<dbReference type="PANTHER" id="PTHR36440:SF1">
    <property type="entry name" value="PUTATIVE (AFU_ORTHOLOGUE AFUA_8G07350)-RELATED"/>
    <property type="match status" value="1"/>
</dbReference>
<gene>
    <name evidence="2" type="ORF">Ga0074812_10286</name>
</gene>
<proteinExistence type="predicted"/>